<evidence type="ECO:0000313" key="10">
    <source>
        <dbReference type="Proteomes" id="UP000076761"/>
    </source>
</evidence>
<feature type="compositionally biased region" description="Low complexity" evidence="7">
    <location>
        <begin position="208"/>
        <end position="219"/>
    </location>
</feature>
<dbReference type="PANTHER" id="PTHR47172:SF24">
    <property type="entry name" value="GATA ZINC FINGER DOMAIN-CONTAINING PROTEIN 14-RELATED"/>
    <property type="match status" value="1"/>
</dbReference>
<dbReference type="Pfam" id="PF00320">
    <property type="entry name" value="GATA"/>
    <property type="match status" value="1"/>
</dbReference>
<accession>A0A165VIZ3</accession>
<keyword evidence="5" id="KW-0804">Transcription</keyword>
<keyword evidence="1" id="KW-0479">Metal-binding</keyword>
<feature type="region of interest" description="Disordered" evidence="7">
    <location>
        <begin position="552"/>
        <end position="736"/>
    </location>
</feature>
<feature type="compositionally biased region" description="Polar residues" evidence="7">
    <location>
        <begin position="84"/>
        <end position="95"/>
    </location>
</feature>
<feature type="domain" description="GATA-type" evidence="8">
    <location>
        <begin position="485"/>
        <end position="520"/>
    </location>
</feature>
<name>A0A165VIZ3_9AGAM</name>
<evidence type="ECO:0000313" key="9">
    <source>
        <dbReference type="EMBL" id="KZT29738.1"/>
    </source>
</evidence>
<dbReference type="STRING" id="1314782.A0A165VIZ3"/>
<dbReference type="EMBL" id="KV425553">
    <property type="protein sequence ID" value="KZT29738.1"/>
    <property type="molecule type" value="Genomic_DNA"/>
</dbReference>
<feature type="compositionally biased region" description="Polar residues" evidence="7">
    <location>
        <begin position="715"/>
        <end position="736"/>
    </location>
</feature>
<dbReference type="InParanoid" id="A0A165VIZ3"/>
<feature type="region of interest" description="Disordered" evidence="7">
    <location>
        <begin position="395"/>
        <end position="448"/>
    </location>
</feature>
<dbReference type="Proteomes" id="UP000076761">
    <property type="component" value="Unassembled WGS sequence"/>
</dbReference>
<feature type="compositionally biased region" description="Basic and acidic residues" evidence="7">
    <location>
        <begin position="410"/>
        <end position="429"/>
    </location>
</feature>
<feature type="compositionally biased region" description="Polar residues" evidence="7">
    <location>
        <begin position="121"/>
        <end position="135"/>
    </location>
</feature>
<evidence type="ECO:0000256" key="3">
    <source>
        <dbReference type="ARBA" id="ARBA00022833"/>
    </source>
</evidence>
<keyword evidence="10" id="KW-1185">Reference proteome</keyword>
<keyword evidence="2 6" id="KW-0863">Zinc-finger</keyword>
<dbReference type="SUPFAM" id="SSF57716">
    <property type="entry name" value="Glucocorticoid receptor-like (DNA-binding domain)"/>
    <property type="match status" value="1"/>
</dbReference>
<feature type="region of interest" description="Disordered" evidence="7">
    <location>
        <begin position="1"/>
        <end position="318"/>
    </location>
</feature>
<dbReference type="GO" id="GO:0043565">
    <property type="term" value="F:sequence-specific DNA binding"/>
    <property type="evidence" value="ECO:0007669"/>
    <property type="project" value="InterPro"/>
</dbReference>
<evidence type="ECO:0000256" key="5">
    <source>
        <dbReference type="ARBA" id="ARBA00023163"/>
    </source>
</evidence>
<feature type="compositionally biased region" description="Pro residues" evidence="7">
    <location>
        <begin position="259"/>
        <end position="287"/>
    </location>
</feature>
<feature type="compositionally biased region" description="Pro residues" evidence="7">
    <location>
        <begin position="234"/>
        <end position="248"/>
    </location>
</feature>
<dbReference type="PROSITE" id="PS00344">
    <property type="entry name" value="GATA_ZN_FINGER_1"/>
    <property type="match status" value="1"/>
</dbReference>
<evidence type="ECO:0000256" key="1">
    <source>
        <dbReference type="ARBA" id="ARBA00022723"/>
    </source>
</evidence>
<sequence>MASAHHLPSYSLPPPPPNMHPSSSDFRLPSLKDLNFQYRSPQDGSGPPPAPPGAPSNHAQYDHPPPPVPPASRHDQGSWPRPVSLNQPQPSSNAHEQPPKPVEYPHSKHEGGYLTPGVPLSVQTTPAPGAINSTHAPPREDPAHIPHKRPRSDSAVSSISPGRSPHTPYPPHPPPYAQPVYQSPGPAPHPHEQAHQHPGQYPPPPYAGYPHYMPPRSGVGPPPPVHPSSHTHPGHPPPHGNPYPPPPHTDPHWQHHHPPPQSGPPPPHPQHQPYHQPPPPHQQPHPPQGYGLSRTTPLVPTPLNDQRPPSYGPSDAERVAARQDTLQEIVKHCGVLCSYAERYSKLQQSIPRAEPDANEIAEMANRAAAIMRLLDTLRRITHGMGPASPSVQVPIPHPPTQLNHPPVSERPPKRPWEDIARDENDHGPPPHEANMDSPVHHVPGSSGQTTAEQDMELIRTKRATSSAGSGMPGQGKSKYRKRSRATPPGKCHSCNIRETPEWRRGPDGARTLCNACGLHYAKLMRKRDKALAEGHPSPIVDLETLRNAATQRVATEDDPGEPQTPIVAKGSTMSPPGQLQDPRVYKPEYPSPAPLPSQQPMSHTSMRKMPPVPPPANHHQMPLSGPGQGPPPAPVGSPYQLVPVPSNNLAGPASGHMAPSPIQGSHQQMLPPAPPPHTSHGDAQQSNGVPPPPPWATQNGGRNGYASDHGHAQPHNPQSFARRSHVSTSNARGSPH</sequence>
<feature type="compositionally biased region" description="Pro residues" evidence="7">
    <location>
        <begin position="167"/>
        <end position="177"/>
    </location>
</feature>
<dbReference type="InterPro" id="IPR013088">
    <property type="entry name" value="Znf_NHR/GATA"/>
</dbReference>
<evidence type="ECO:0000259" key="8">
    <source>
        <dbReference type="PROSITE" id="PS50114"/>
    </source>
</evidence>
<dbReference type="Gene3D" id="3.30.50.10">
    <property type="entry name" value="Erythroid Transcription Factor GATA-1, subunit A"/>
    <property type="match status" value="1"/>
</dbReference>
<dbReference type="GO" id="GO:0006355">
    <property type="term" value="P:regulation of DNA-templated transcription"/>
    <property type="evidence" value="ECO:0007669"/>
    <property type="project" value="InterPro"/>
</dbReference>
<dbReference type="PANTHER" id="PTHR47172">
    <property type="entry name" value="OS01G0976800 PROTEIN"/>
    <property type="match status" value="1"/>
</dbReference>
<keyword evidence="4" id="KW-0805">Transcription regulation</keyword>
<reference evidence="9 10" key="1">
    <citation type="journal article" date="2016" name="Mol. Biol. Evol.">
        <title>Comparative Genomics of Early-Diverging Mushroom-Forming Fungi Provides Insights into the Origins of Lignocellulose Decay Capabilities.</title>
        <authorList>
            <person name="Nagy L.G."/>
            <person name="Riley R."/>
            <person name="Tritt A."/>
            <person name="Adam C."/>
            <person name="Daum C."/>
            <person name="Floudas D."/>
            <person name="Sun H."/>
            <person name="Yadav J.S."/>
            <person name="Pangilinan J."/>
            <person name="Larsson K.H."/>
            <person name="Matsuura K."/>
            <person name="Barry K."/>
            <person name="Labutti K."/>
            <person name="Kuo R."/>
            <person name="Ohm R.A."/>
            <person name="Bhattacharya S.S."/>
            <person name="Shirouzu T."/>
            <person name="Yoshinaga Y."/>
            <person name="Martin F.M."/>
            <person name="Grigoriev I.V."/>
            <person name="Hibbett D.S."/>
        </authorList>
    </citation>
    <scope>NUCLEOTIDE SEQUENCE [LARGE SCALE GENOMIC DNA]</scope>
    <source>
        <strain evidence="9 10">HHB14362 ss-1</strain>
    </source>
</reference>
<evidence type="ECO:0000256" key="2">
    <source>
        <dbReference type="ARBA" id="ARBA00022771"/>
    </source>
</evidence>
<gene>
    <name evidence="9" type="ORF">NEOLEDRAFT_1238515</name>
</gene>
<dbReference type="GO" id="GO:0008270">
    <property type="term" value="F:zinc ion binding"/>
    <property type="evidence" value="ECO:0007669"/>
    <property type="project" value="UniProtKB-KW"/>
</dbReference>
<protein>
    <recommendedName>
        <fullName evidence="8">GATA-type domain-containing protein</fullName>
    </recommendedName>
</protein>
<keyword evidence="3" id="KW-0862">Zinc</keyword>
<feature type="region of interest" description="Disordered" evidence="7">
    <location>
        <begin position="462"/>
        <end position="492"/>
    </location>
</feature>
<organism evidence="9 10">
    <name type="scientific">Neolentinus lepideus HHB14362 ss-1</name>
    <dbReference type="NCBI Taxonomy" id="1314782"/>
    <lineage>
        <taxon>Eukaryota</taxon>
        <taxon>Fungi</taxon>
        <taxon>Dikarya</taxon>
        <taxon>Basidiomycota</taxon>
        <taxon>Agaricomycotina</taxon>
        <taxon>Agaricomycetes</taxon>
        <taxon>Gloeophyllales</taxon>
        <taxon>Gloeophyllaceae</taxon>
        <taxon>Neolentinus</taxon>
    </lineage>
</organism>
<evidence type="ECO:0000256" key="7">
    <source>
        <dbReference type="SAM" id="MobiDB-lite"/>
    </source>
</evidence>
<proteinExistence type="predicted"/>
<evidence type="ECO:0000256" key="6">
    <source>
        <dbReference type="PROSITE-ProRule" id="PRU00094"/>
    </source>
</evidence>
<dbReference type="OrthoDB" id="2162994at2759"/>
<dbReference type="InterPro" id="IPR000679">
    <property type="entry name" value="Znf_GATA"/>
</dbReference>
<dbReference type="AlphaFoldDB" id="A0A165VIZ3"/>
<feature type="compositionally biased region" description="Low complexity" evidence="7">
    <location>
        <begin position="1"/>
        <end position="10"/>
    </location>
</feature>
<evidence type="ECO:0000256" key="4">
    <source>
        <dbReference type="ARBA" id="ARBA00023015"/>
    </source>
</evidence>
<dbReference type="PROSITE" id="PS50114">
    <property type="entry name" value="GATA_ZN_FINGER_2"/>
    <property type="match status" value="1"/>
</dbReference>
<dbReference type="SMART" id="SM00401">
    <property type="entry name" value="ZnF_GATA"/>
    <property type="match status" value="1"/>
</dbReference>
<dbReference type="CDD" id="cd00202">
    <property type="entry name" value="ZnF_GATA"/>
    <property type="match status" value="1"/>
</dbReference>